<evidence type="ECO:0000256" key="1">
    <source>
        <dbReference type="SAM" id="Phobius"/>
    </source>
</evidence>
<dbReference type="AlphaFoldDB" id="A0A0C5GRR8"/>
<name>A0A0C5GRR8_VIBPH</name>
<accession>A0A0C5GRR8</accession>
<feature type="transmembrane region" description="Helical" evidence="1">
    <location>
        <begin position="49"/>
        <end position="73"/>
    </location>
</feature>
<gene>
    <name evidence="2" type="ORF">pVPH1_0005</name>
</gene>
<proteinExistence type="predicted"/>
<geneLocation type="plasmid" evidence="2">
    <name>pVPH1</name>
</geneLocation>
<keyword evidence="1" id="KW-0812">Transmembrane</keyword>
<evidence type="ECO:0000313" key="2">
    <source>
        <dbReference type="EMBL" id="AJP18177.1"/>
    </source>
</evidence>
<feature type="transmembrane region" description="Helical" evidence="1">
    <location>
        <begin position="94"/>
        <end position="118"/>
    </location>
</feature>
<organism evidence="2">
    <name type="scientific">Vibrio parahaemolyticus</name>
    <dbReference type="NCBI Taxonomy" id="670"/>
    <lineage>
        <taxon>Bacteria</taxon>
        <taxon>Pseudomonadati</taxon>
        <taxon>Pseudomonadota</taxon>
        <taxon>Gammaproteobacteria</taxon>
        <taxon>Vibrionales</taxon>
        <taxon>Vibrionaceae</taxon>
        <taxon>Vibrio</taxon>
    </lineage>
</organism>
<keyword evidence="1" id="KW-0472">Membrane</keyword>
<sequence>MSDFSLADWPTSGVKPAGGVDVLYLYGLDGELLARLWGLFMEINSWFDFIIYTIYFFGVVVIILPVGAIFLWLTLKNLIKMRLPKYERKHYKYFFARNVLEVCIAGGGSAIFSVWYLFFAKGGNLFLYPMEVMTFFLGS</sequence>
<reference evidence="2" key="1">
    <citation type="journal article" date="2015" name="Antimicrob. Agents Chemother.">
        <title>Complete nucleotide sequence of a conjugative plasmid carrying bla(PER-1).</title>
        <authorList>
            <person name="Li R."/>
            <person name="Wong M.H."/>
            <person name="Zhou Y."/>
            <person name="Chan E.W."/>
            <person name="Chen S."/>
        </authorList>
    </citation>
    <scope>NUCLEOTIDE SEQUENCE</scope>
    <source>
        <strain evidence="2">V36</strain>
        <plasmid evidence="2">pVPH1</plasmid>
    </source>
</reference>
<dbReference type="EMBL" id="KP688397">
    <property type="protein sequence ID" value="AJP18177.1"/>
    <property type="molecule type" value="Genomic_DNA"/>
</dbReference>
<keyword evidence="1" id="KW-1133">Transmembrane helix</keyword>
<keyword evidence="2" id="KW-0614">Plasmid</keyword>
<protein>
    <submittedName>
        <fullName evidence="2">Uncharacterized protein</fullName>
    </submittedName>
</protein>